<dbReference type="InterPro" id="IPR014710">
    <property type="entry name" value="RmlC-like_jellyroll"/>
</dbReference>
<organism evidence="2 3">
    <name type="scientific">Ophiocordyceps camponoti-floridani</name>
    <dbReference type="NCBI Taxonomy" id="2030778"/>
    <lineage>
        <taxon>Eukaryota</taxon>
        <taxon>Fungi</taxon>
        <taxon>Dikarya</taxon>
        <taxon>Ascomycota</taxon>
        <taxon>Pezizomycotina</taxon>
        <taxon>Sordariomycetes</taxon>
        <taxon>Hypocreomycetidae</taxon>
        <taxon>Hypocreales</taxon>
        <taxon>Ophiocordycipitaceae</taxon>
        <taxon>Ophiocordyceps</taxon>
    </lineage>
</organism>
<gene>
    <name evidence="2" type="ORF">GQ602_002400</name>
</gene>
<dbReference type="InterPro" id="IPR011051">
    <property type="entry name" value="RmlC_Cupin_sf"/>
</dbReference>
<dbReference type="EMBL" id="JAACLJ010000002">
    <property type="protein sequence ID" value="KAF4592101.1"/>
    <property type="molecule type" value="Genomic_DNA"/>
</dbReference>
<evidence type="ECO:0000313" key="3">
    <source>
        <dbReference type="Proteomes" id="UP000562929"/>
    </source>
</evidence>
<keyword evidence="1" id="KW-0812">Transmembrane</keyword>
<accession>A0A8H4QAL5</accession>
<protein>
    <submittedName>
        <fullName evidence="2">Uncharacterized protein</fullName>
    </submittedName>
</protein>
<dbReference type="Gene3D" id="2.60.120.10">
    <property type="entry name" value="Jelly Rolls"/>
    <property type="match status" value="1"/>
</dbReference>
<name>A0A8H4QAL5_9HYPO</name>
<keyword evidence="1" id="KW-1133">Transmembrane helix</keyword>
<comment type="caution">
    <text evidence="2">The sequence shown here is derived from an EMBL/GenBank/DDBJ whole genome shotgun (WGS) entry which is preliminary data.</text>
</comment>
<keyword evidence="1" id="KW-0472">Membrane</keyword>
<keyword evidence="3" id="KW-1185">Reference proteome</keyword>
<proteinExistence type="predicted"/>
<dbReference type="OrthoDB" id="9976870at2759"/>
<sequence length="209" mass="24062">MVWAWQLWLSPRPTNRTRATSKSSLLAAHDAALFEFLTDEDGRWVVQETHYMNNKLVRDGLSGPPLHIHWLQTEFFKVERGVIGIHKNGRDLRATRDDGIVEIPAGTRHRFWAHASSQEDLVFKVWAEPQHLNHSFDENFLRNFVGYQRDCQRAGIEPSVFQIILFSYNSATVATPPFWMPLWILKLVHYVVAYWVAAALLGSGLSFCS</sequence>
<dbReference type="AlphaFoldDB" id="A0A8H4QAL5"/>
<feature type="transmembrane region" description="Helical" evidence="1">
    <location>
        <begin position="187"/>
        <end position="207"/>
    </location>
</feature>
<evidence type="ECO:0000256" key="1">
    <source>
        <dbReference type="SAM" id="Phobius"/>
    </source>
</evidence>
<dbReference type="Proteomes" id="UP000562929">
    <property type="component" value="Unassembled WGS sequence"/>
</dbReference>
<evidence type="ECO:0000313" key="2">
    <source>
        <dbReference type="EMBL" id="KAF4592101.1"/>
    </source>
</evidence>
<dbReference type="SUPFAM" id="SSF51182">
    <property type="entry name" value="RmlC-like cupins"/>
    <property type="match status" value="1"/>
</dbReference>
<reference evidence="2 3" key="1">
    <citation type="journal article" date="2020" name="G3 (Bethesda)">
        <title>Genetic Underpinnings of Host Manipulation by Ophiocordyceps as Revealed by Comparative Transcriptomics.</title>
        <authorList>
            <person name="Will I."/>
            <person name="Das B."/>
            <person name="Trinh T."/>
            <person name="Brachmann A."/>
            <person name="Ohm R.A."/>
            <person name="de Bekker C."/>
        </authorList>
    </citation>
    <scope>NUCLEOTIDE SEQUENCE [LARGE SCALE GENOMIC DNA]</scope>
    <source>
        <strain evidence="2 3">EC05</strain>
    </source>
</reference>